<dbReference type="RefSeq" id="WP_318063742.1">
    <property type="nucleotide sequence ID" value="NZ_JAWONS010000121.1"/>
</dbReference>
<protein>
    <submittedName>
        <fullName evidence="2">DUF2085 domain-containing protein</fullName>
    </submittedName>
</protein>
<organism evidence="2 3">
    <name type="scientific">Clostridium boliviensis</name>
    <dbReference type="NCBI Taxonomy" id="318465"/>
    <lineage>
        <taxon>Bacteria</taxon>
        <taxon>Bacillati</taxon>
        <taxon>Bacillota</taxon>
        <taxon>Clostridia</taxon>
        <taxon>Eubacteriales</taxon>
        <taxon>Clostridiaceae</taxon>
        <taxon>Clostridium</taxon>
    </lineage>
</organism>
<feature type="transmembrane region" description="Helical" evidence="1">
    <location>
        <begin position="57"/>
        <end position="76"/>
    </location>
</feature>
<accession>A0ABU4GML6</accession>
<feature type="transmembrane region" description="Helical" evidence="1">
    <location>
        <begin position="88"/>
        <end position="111"/>
    </location>
</feature>
<reference evidence="2 3" key="1">
    <citation type="submission" date="2023-10" db="EMBL/GenBank/DDBJ databases">
        <title>A novel Glycoside Hydrolase 43-Like Enzyme from Clostrdium boliviensis is an Endo-xylanase, and a Candidate for Xylooligosaccharides Production from Different Xylan Substrates.</title>
        <authorList>
            <person name="Alvarez M.T."/>
            <person name="Rocabado-Villegas L.R."/>
            <person name="Salas-Veizaga D.M."/>
            <person name="Linares-Pasten J.A."/>
            <person name="Gudmundsdottir E.E."/>
            <person name="Hreggvidsson G.O."/>
            <person name="Adlercreutz P."/>
            <person name="Nordberg Karlsson E."/>
        </authorList>
    </citation>
    <scope>NUCLEOTIDE SEQUENCE [LARGE SCALE GENOMIC DNA]</scope>
    <source>
        <strain evidence="2 3">E-1</strain>
    </source>
</reference>
<gene>
    <name evidence="2" type="ORF">RZO55_07855</name>
</gene>
<sequence>MNDFLYKWLPIVFGCHCRPERSFFFHGKQFPICARCTGELVGIVFLSATYSIYHPPILYAVIFLIPMILDGGVQLLTRYESNNIRRFFTGLFFGYGLFYLIAASLVATYWIGYHTWN</sequence>
<dbReference type="Pfam" id="PF09858">
    <property type="entry name" value="DUF2085"/>
    <property type="match status" value="1"/>
</dbReference>
<evidence type="ECO:0000313" key="3">
    <source>
        <dbReference type="Proteomes" id="UP001276854"/>
    </source>
</evidence>
<comment type="caution">
    <text evidence="2">The sequence shown here is derived from an EMBL/GenBank/DDBJ whole genome shotgun (WGS) entry which is preliminary data.</text>
</comment>
<evidence type="ECO:0000313" key="2">
    <source>
        <dbReference type="EMBL" id="MDW2797487.1"/>
    </source>
</evidence>
<keyword evidence="1" id="KW-1133">Transmembrane helix</keyword>
<dbReference type="EMBL" id="JAWONS010000121">
    <property type="protein sequence ID" value="MDW2797487.1"/>
    <property type="molecule type" value="Genomic_DNA"/>
</dbReference>
<keyword evidence="1" id="KW-0812">Transmembrane</keyword>
<dbReference type="Proteomes" id="UP001276854">
    <property type="component" value="Unassembled WGS sequence"/>
</dbReference>
<name>A0ABU4GML6_9CLOT</name>
<keyword evidence="1" id="KW-0472">Membrane</keyword>
<proteinExistence type="predicted"/>
<keyword evidence="3" id="KW-1185">Reference proteome</keyword>
<dbReference type="InterPro" id="IPR019206">
    <property type="entry name" value="DUF2085_TM"/>
</dbReference>
<evidence type="ECO:0000256" key="1">
    <source>
        <dbReference type="SAM" id="Phobius"/>
    </source>
</evidence>